<dbReference type="Proteomes" id="UP000288216">
    <property type="component" value="Unassembled WGS sequence"/>
</dbReference>
<evidence type="ECO:0000256" key="2">
    <source>
        <dbReference type="SAM" id="Phobius"/>
    </source>
</evidence>
<dbReference type="EMBL" id="BFAA01001934">
    <property type="protein sequence ID" value="GCB71453.1"/>
    <property type="molecule type" value="Genomic_DNA"/>
</dbReference>
<proteinExistence type="predicted"/>
<feature type="transmembrane region" description="Helical" evidence="2">
    <location>
        <begin position="63"/>
        <end position="85"/>
    </location>
</feature>
<evidence type="ECO:0000313" key="3">
    <source>
        <dbReference type="EMBL" id="GCB71453.1"/>
    </source>
</evidence>
<comment type="caution">
    <text evidence="3">The sequence shown here is derived from an EMBL/GenBank/DDBJ whole genome shotgun (WGS) entry which is preliminary data.</text>
</comment>
<protein>
    <submittedName>
        <fullName evidence="3">Uncharacterized protein</fullName>
    </submittedName>
</protein>
<keyword evidence="2" id="KW-0812">Transmembrane</keyword>
<organism evidence="3 4">
    <name type="scientific">Scyliorhinus torazame</name>
    <name type="common">Cloudy catshark</name>
    <name type="synonym">Catulus torazame</name>
    <dbReference type="NCBI Taxonomy" id="75743"/>
    <lineage>
        <taxon>Eukaryota</taxon>
        <taxon>Metazoa</taxon>
        <taxon>Chordata</taxon>
        <taxon>Craniata</taxon>
        <taxon>Vertebrata</taxon>
        <taxon>Chondrichthyes</taxon>
        <taxon>Elasmobranchii</taxon>
        <taxon>Galeomorphii</taxon>
        <taxon>Galeoidea</taxon>
        <taxon>Carcharhiniformes</taxon>
        <taxon>Scyliorhinidae</taxon>
        <taxon>Scyliorhinus</taxon>
    </lineage>
</organism>
<gene>
    <name evidence="3" type="ORF">scyTo_0005944</name>
</gene>
<accession>A0A401PE96</accession>
<keyword evidence="2" id="KW-1133">Transmembrane helix</keyword>
<name>A0A401PE96_SCYTO</name>
<feature type="compositionally biased region" description="Low complexity" evidence="1">
    <location>
        <begin position="9"/>
        <end position="21"/>
    </location>
</feature>
<feature type="region of interest" description="Disordered" evidence="1">
    <location>
        <begin position="1"/>
        <end position="30"/>
    </location>
</feature>
<evidence type="ECO:0000313" key="4">
    <source>
        <dbReference type="Proteomes" id="UP000288216"/>
    </source>
</evidence>
<evidence type="ECO:0000256" key="1">
    <source>
        <dbReference type="SAM" id="MobiDB-lite"/>
    </source>
</evidence>
<dbReference type="AlphaFoldDB" id="A0A401PE96"/>
<sequence>MGLPEASGTTTTTVSLSSVSDTTDHGNFSTSNATEEFLNFTFTTSSDETSIFSQPSDKMSRTILVWTGVSLAILIILTGITTFILKEKLKKVTKSSSEKMAIGMHIHQAVEENVYNIE</sequence>
<keyword evidence="2" id="KW-0472">Membrane</keyword>
<keyword evidence="4" id="KW-1185">Reference proteome</keyword>
<reference evidence="3 4" key="1">
    <citation type="journal article" date="2018" name="Nat. Ecol. Evol.">
        <title>Shark genomes provide insights into elasmobranch evolution and the origin of vertebrates.</title>
        <authorList>
            <person name="Hara Y"/>
            <person name="Yamaguchi K"/>
            <person name="Onimaru K"/>
            <person name="Kadota M"/>
            <person name="Koyanagi M"/>
            <person name="Keeley SD"/>
            <person name="Tatsumi K"/>
            <person name="Tanaka K"/>
            <person name="Motone F"/>
            <person name="Kageyama Y"/>
            <person name="Nozu R"/>
            <person name="Adachi N"/>
            <person name="Nishimura O"/>
            <person name="Nakagawa R"/>
            <person name="Tanegashima C"/>
            <person name="Kiyatake I"/>
            <person name="Matsumoto R"/>
            <person name="Murakumo K"/>
            <person name="Nishida K"/>
            <person name="Terakita A"/>
            <person name="Kuratani S"/>
            <person name="Sato K"/>
            <person name="Hyodo S Kuraku.S."/>
        </authorList>
    </citation>
    <scope>NUCLEOTIDE SEQUENCE [LARGE SCALE GENOMIC DNA]</scope>
</reference>